<organism evidence="7 8">
    <name type="scientific">Actinomycetospora straminea</name>
    <dbReference type="NCBI Taxonomy" id="663607"/>
    <lineage>
        <taxon>Bacteria</taxon>
        <taxon>Bacillati</taxon>
        <taxon>Actinomycetota</taxon>
        <taxon>Actinomycetes</taxon>
        <taxon>Pseudonocardiales</taxon>
        <taxon>Pseudonocardiaceae</taxon>
        <taxon>Actinomycetospora</taxon>
    </lineage>
</organism>
<dbReference type="Proteomes" id="UP001500457">
    <property type="component" value="Unassembled WGS sequence"/>
</dbReference>
<sequence length="343" mass="36138">MLEHAFLLTCSERTCEFTGTTLDGHAGVGPRAISDRRHRAMATSQVLARSVGPAPETQDERAAEPAPPTGPAPVVVGADTAGDAASDAAGRYSLLLTREPTHVAAAQRLRHAVFAVEQGARPAADDTVALTAAAEGRDADAFDAHCDHLVVREDATGEIVGTYRMLTPDGARAAGSLYSDTEFDLTALAPLRDEIVEVGRSCVHPAHRHGVVLSLVWAGIGRYMVLTGHRWVVGCASVPLTPAGAMPGGVWSLVASQHLAPAARRVRPWREAPIADHDPEAPGARRAAVAGLPPLLRGYLRLGAEIGGAPALDPDFGVADLFVLLDHTAIDPRWRRYLFGEAG</sequence>
<comment type="pathway">
    <text evidence="1">Lipid metabolism.</text>
</comment>
<reference evidence="8" key="1">
    <citation type="journal article" date="2019" name="Int. J. Syst. Evol. Microbiol.">
        <title>The Global Catalogue of Microorganisms (GCM) 10K type strain sequencing project: providing services to taxonomists for standard genome sequencing and annotation.</title>
        <authorList>
            <consortium name="The Broad Institute Genomics Platform"/>
            <consortium name="The Broad Institute Genome Sequencing Center for Infectious Disease"/>
            <person name="Wu L."/>
            <person name="Ma J."/>
        </authorList>
    </citation>
    <scope>NUCLEOTIDE SEQUENCE [LARGE SCALE GENOMIC DNA]</scope>
    <source>
        <strain evidence="8">JCM 17983</strain>
    </source>
</reference>
<keyword evidence="2" id="KW-0444">Lipid biosynthesis</keyword>
<evidence type="ECO:0000256" key="3">
    <source>
        <dbReference type="ARBA" id="ARBA00022679"/>
    </source>
</evidence>
<protein>
    <recommendedName>
        <fullName evidence="9">Hemolysin</fullName>
    </recommendedName>
</protein>
<dbReference type="PANTHER" id="PTHR37323:SF1">
    <property type="entry name" value="L-ORNITHINE N(ALPHA)-ACYLTRANSFERASE"/>
    <property type="match status" value="1"/>
</dbReference>
<proteinExistence type="predicted"/>
<dbReference type="SUPFAM" id="SSF55729">
    <property type="entry name" value="Acyl-CoA N-acyltransferases (Nat)"/>
    <property type="match status" value="1"/>
</dbReference>
<evidence type="ECO:0000256" key="1">
    <source>
        <dbReference type="ARBA" id="ARBA00005189"/>
    </source>
</evidence>
<evidence type="ECO:0000256" key="2">
    <source>
        <dbReference type="ARBA" id="ARBA00022516"/>
    </source>
</evidence>
<dbReference type="PANTHER" id="PTHR37323">
    <property type="entry name" value="GCN5-RELATED N-ACETYLTRANSFERASE"/>
    <property type="match status" value="1"/>
</dbReference>
<dbReference type="Pfam" id="PF13444">
    <property type="entry name" value="Acetyltransf_5"/>
    <property type="match status" value="1"/>
</dbReference>
<gene>
    <name evidence="7" type="ORF">GCM10023203_19370</name>
</gene>
<evidence type="ECO:0000313" key="8">
    <source>
        <dbReference type="Proteomes" id="UP001500457"/>
    </source>
</evidence>
<evidence type="ECO:0000313" key="7">
    <source>
        <dbReference type="EMBL" id="GAA4870284.1"/>
    </source>
</evidence>
<evidence type="ECO:0000256" key="4">
    <source>
        <dbReference type="ARBA" id="ARBA00023098"/>
    </source>
</evidence>
<dbReference type="InterPro" id="IPR016181">
    <property type="entry name" value="Acyl_CoA_acyltransferase"/>
</dbReference>
<keyword evidence="8" id="KW-1185">Reference proteome</keyword>
<evidence type="ECO:0000256" key="5">
    <source>
        <dbReference type="ARBA" id="ARBA00023315"/>
    </source>
</evidence>
<evidence type="ECO:0008006" key="9">
    <source>
        <dbReference type="Google" id="ProtNLM"/>
    </source>
</evidence>
<keyword evidence="3" id="KW-0808">Transferase</keyword>
<dbReference type="EMBL" id="BAABHQ010000004">
    <property type="protein sequence ID" value="GAA4870284.1"/>
    <property type="molecule type" value="Genomic_DNA"/>
</dbReference>
<accession>A0ABP9E8D9</accession>
<comment type="caution">
    <text evidence="7">The sequence shown here is derived from an EMBL/GenBank/DDBJ whole genome shotgun (WGS) entry which is preliminary data.</text>
</comment>
<dbReference type="InterPro" id="IPR052351">
    <property type="entry name" value="Ornithine_N-alpha-AT"/>
</dbReference>
<keyword evidence="4" id="KW-0443">Lipid metabolism</keyword>
<name>A0ABP9E8D9_9PSEU</name>
<feature type="region of interest" description="Disordered" evidence="6">
    <location>
        <begin position="44"/>
        <end position="78"/>
    </location>
</feature>
<keyword evidence="5" id="KW-0012">Acyltransferase</keyword>
<dbReference type="Gene3D" id="3.40.630.30">
    <property type="match status" value="1"/>
</dbReference>
<evidence type="ECO:0000256" key="6">
    <source>
        <dbReference type="SAM" id="MobiDB-lite"/>
    </source>
</evidence>